<dbReference type="Gene3D" id="3.30.930.10">
    <property type="entry name" value="Bira Bifunctional Protein, Domain 2"/>
    <property type="match status" value="1"/>
</dbReference>
<sequence>MGDCGPCGPCTEIHYVNQDGSLTELWNIVFIQCNSECRRCCRAYPPITTPTCSFQSSQPYRRTVKA</sequence>
<gene>
    <name evidence="1" type="ORF">LSINAPIS_LOCUS14161</name>
</gene>
<keyword evidence="2" id="KW-1185">Reference proteome</keyword>
<dbReference type="Proteomes" id="UP000324832">
    <property type="component" value="Unassembled WGS sequence"/>
</dbReference>
<organism evidence="1 2">
    <name type="scientific">Leptidea sinapis</name>
    <dbReference type="NCBI Taxonomy" id="189913"/>
    <lineage>
        <taxon>Eukaryota</taxon>
        <taxon>Metazoa</taxon>
        <taxon>Ecdysozoa</taxon>
        <taxon>Arthropoda</taxon>
        <taxon>Hexapoda</taxon>
        <taxon>Insecta</taxon>
        <taxon>Pterygota</taxon>
        <taxon>Neoptera</taxon>
        <taxon>Endopterygota</taxon>
        <taxon>Lepidoptera</taxon>
        <taxon>Glossata</taxon>
        <taxon>Ditrysia</taxon>
        <taxon>Papilionoidea</taxon>
        <taxon>Pieridae</taxon>
        <taxon>Dismorphiinae</taxon>
        <taxon>Leptidea</taxon>
    </lineage>
</organism>
<accession>A0A5E4R380</accession>
<dbReference type="AlphaFoldDB" id="A0A5E4R380"/>
<evidence type="ECO:0000313" key="2">
    <source>
        <dbReference type="Proteomes" id="UP000324832"/>
    </source>
</evidence>
<reference evidence="1 2" key="1">
    <citation type="submission" date="2017-07" db="EMBL/GenBank/DDBJ databases">
        <authorList>
            <person name="Talla V."/>
            <person name="Backstrom N."/>
        </authorList>
    </citation>
    <scope>NUCLEOTIDE SEQUENCE [LARGE SCALE GENOMIC DNA]</scope>
</reference>
<protein>
    <submittedName>
        <fullName evidence="1">Uncharacterized protein</fullName>
    </submittedName>
</protein>
<evidence type="ECO:0000313" key="1">
    <source>
        <dbReference type="EMBL" id="VVD04401.1"/>
    </source>
</evidence>
<dbReference type="SUPFAM" id="SSF55681">
    <property type="entry name" value="Class II aaRS and biotin synthetases"/>
    <property type="match status" value="1"/>
</dbReference>
<proteinExistence type="predicted"/>
<dbReference type="EMBL" id="FZQP02006859">
    <property type="protein sequence ID" value="VVD04401.1"/>
    <property type="molecule type" value="Genomic_DNA"/>
</dbReference>
<dbReference type="InterPro" id="IPR045864">
    <property type="entry name" value="aa-tRNA-synth_II/BPL/LPL"/>
</dbReference>
<name>A0A5E4R380_9NEOP</name>